<reference evidence="9 10" key="1">
    <citation type="submission" date="2019-01" db="EMBL/GenBank/DDBJ databases">
        <title>Nuclear Genome Assembly of the Microalgal Biofuel strain Nannochloropsis salina CCMP1776.</title>
        <authorList>
            <person name="Hovde B."/>
        </authorList>
    </citation>
    <scope>NUCLEOTIDE SEQUENCE [LARGE SCALE GENOMIC DNA]</scope>
    <source>
        <strain evidence="9 10">CCMP1776</strain>
    </source>
</reference>
<dbReference type="GO" id="GO:0009765">
    <property type="term" value="P:photosynthesis, light harvesting"/>
    <property type="evidence" value="ECO:0007669"/>
    <property type="project" value="InterPro"/>
</dbReference>
<comment type="subcellular location">
    <subcellularLocation>
        <location evidence="2">Plastid</location>
        <location evidence="2">Chloroplast</location>
    </subcellularLocation>
</comment>
<comment type="function">
    <text evidence="1">The light-harvesting complex (LHC) functions as a light receptor, it captures and delivers excitation energy to photosystems with which it is closely associated. Energy is transferred from the carotenoid and chlorophyll C (or B) to chlorophyll A and the photosynthetic reaction centers where it is used to synthesize ATP and reducing power.</text>
</comment>
<dbReference type="AlphaFoldDB" id="A0A4D9CSB3"/>
<feature type="binding site" evidence="7">
    <location>
        <position position="512"/>
    </location>
    <ligand>
        <name>chlorophyll a</name>
        <dbReference type="ChEBI" id="CHEBI:58416"/>
        <label>1</label>
    </ligand>
</feature>
<evidence type="ECO:0000313" key="10">
    <source>
        <dbReference type="Proteomes" id="UP000355283"/>
    </source>
</evidence>
<keyword evidence="4" id="KW-0150">Chloroplast</keyword>
<organism evidence="9 10">
    <name type="scientific">Nannochloropsis salina CCMP1776</name>
    <dbReference type="NCBI Taxonomy" id="1027361"/>
    <lineage>
        <taxon>Eukaryota</taxon>
        <taxon>Sar</taxon>
        <taxon>Stramenopiles</taxon>
        <taxon>Ochrophyta</taxon>
        <taxon>Eustigmatophyceae</taxon>
        <taxon>Eustigmatales</taxon>
        <taxon>Monodopsidaceae</taxon>
        <taxon>Microchloropsis</taxon>
        <taxon>Microchloropsis salina</taxon>
    </lineage>
</organism>
<feature type="binding site" evidence="7">
    <location>
        <position position="380"/>
    </location>
    <ligand>
        <name>chlorophyll a</name>
        <dbReference type="ChEBI" id="CHEBI:58416"/>
        <label>1</label>
    </ligand>
</feature>
<protein>
    <recommendedName>
        <fullName evidence="8">FAS1 domain-containing protein</fullName>
    </recommendedName>
</protein>
<feature type="binding site" evidence="7">
    <location>
        <position position="495"/>
    </location>
    <ligand>
        <name>chlorophyll a</name>
        <dbReference type="ChEBI" id="CHEBI:58416"/>
        <label>1</label>
    </ligand>
</feature>
<evidence type="ECO:0000313" key="9">
    <source>
        <dbReference type="EMBL" id="TFJ82102.1"/>
    </source>
</evidence>
<dbReference type="SUPFAM" id="SSF82153">
    <property type="entry name" value="FAS1 domain"/>
    <property type="match status" value="2"/>
</dbReference>
<dbReference type="PROSITE" id="PS50213">
    <property type="entry name" value="FAS1"/>
    <property type="match status" value="1"/>
</dbReference>
<dbReference type="Pfam" id="PF02469">
    <property type="entry name" value="Fasciclin"/>
    <property type="match status" value="2"/>
</dbReference>
<feature type="binding site" description="axial binding residue" evidence="7">
    <location>
        <position position="467"/>
    </location>
    <ligand>
        <name>chlorophyll b</name>
        <dbReference type="ChEBI" id="CHEBI:61721"/>
        <label>1</label>
    </ligand>
    <ligandPart>
        <name>Mg</name>
        <dbReference type="ChEBI" id="CHEBI:25107"/>
    </ligandPart>
</feature>
<name>A0A4D9CSB3_9STRA</name>
<comment type="similarity">
    <text evidence="3">Belongs to the fucoxanthin chlorophyll protein family.</text>
</comment>
<feature type="binding site" evidence="7">
    <location>
        <position position="498"/>
    </location>
    <ligand>
        <name>chlorophyll a</name>
        <dbReference type="ChEBI" id="CHEBI:58416"/>
        <label>1</label>
    </ligand>
</feature>
<feature type="binding site" evidence="7">
    <location>
        <position position="356"/>
    </location>
    <ligand>
        <name>chlorophyll a</name>
        <dbReference type="ChEBI" id="CHEBI:58416"/>
        <label>1</label>
    </ligand>
</feature>
<keyword evidence="7" id="KW-0157">Chromophore</keyword>
<feature type="binding site" description="axial binding residue" evidence="7">
    <location>
        <position position="382"/>
    </location>
    <ligand>
        <name>chlorophyll b</name>
        <dbReference type="ChEBI" id="CHEBI:61721"/>
        <label>1</label>
    </ligand>
    <ligandPart>
        <name>Mg</name>
        <dbReference type="ChEBI" id="CHEBI:25107"/>
    </ligandPart>
</feature>
<keyword evidence="5" id="KW-0602">Photosynthesis</keyword>
<dbReference type="SUPFAM" id="SSF103511">
    <property type="entry name" value="Chlorophyll a-b binding protein"/>
    <property type="match status" value="1"/>
</dbReference>
<dbReference type="Proteomes" id="UP000355283">
    <property type="component" value="Unassembled WGS sequence"/>
</dbReference>
<evidence type="ECO:0000256" key="7">
    <source>
        <dbReference type="PIRSR" id="PIRSR601344-1"/>
    </source>
</evidence>
<dbReference type="PANTHER" id="PTHR21649">
    <property type="entry name" value="CHLOROPHYLL A/B BINDING PROTEIN"/>
    <property type="match status" value="1"/>
</dbReference>
<dbReference type="EMBL" id="SDOX01000121">
    <property type="protein sequence ID" value="TFJ82102.1"/>
    <property type="molecule type" value="Genomic_DNA"/>
</dbReference>
<dbReference type="InterPro" id="IPR000782">
    <property type="entry name" value="FAS1_domain"/>
</dbReference>
<feature type="binding site" evidence="7">
    <location>
        <position position="500"/>
    </location>
    <ligand>
        <name>chlorophyll a</name>
        <dbReference type="ChEBI" id="CHEBI:58416"/>
        <label>1</label>
    </ligand>
</feature>
<keyword evidence="6" id="KW-0934">Plastid</keyword>
<dbReference type="Gene3D" id="1.10.3460.10">
    <property type="entry name" value="Chlorophyll a/b binding protein domain"/>
    <property type="match status" value="1"/>
</dbReference>
<evidence type="ECO:0000256" key="5">
    <source>
        <dbReference type="ARBA" id="ARBA00022531"/>
    </source>
</evidence>
<comment type="caution">
    <text evidence="9">The sequence shown here is derived from an EMBL/GenBank/DDBJ whole genome shotgun (WGS) entry which is preliminary data.</text>
</comment>
<evidence type="ECO:0000256" key="1">
    <source>
        <dbReference type="ARBA" id="ARBA00004022"/>
    </source>
</evidence>
<accession>A0A4D9CSB3</accession>
<evidence type="ECO:0000256" key="6">
    <source>
        <dbReference type="ARBA" id="ARBA00022640"/>
    </source>
</evidence>
<proteinExistence type="inferred from homology"/>
<keyword evidence="10" id="KW-1185">Reference proteome</keyword>
<feature type="binding site" evidence="7">
    <location>
        <position position="377"/>
    </location>
    <ligand>
        <name>chlorophyll a</name>
        <dbReference type="ChEBI" id="CHEBI:58416"/>
        <label>1</label>
    </ligand>
</feature>
<evidence type="ECO:0000256" key="3">
    <source>
        <dbReference type="ARBA" id="ARBA00005933"/>
    </source>
</evidence>
<evidence type="ECO:0000256" key="2">
    <source>
        <dbReference type="ARBA" id="ARBA00004229"/>
    </source>
</evidence>
<dbReference type="GO" id="GO:0009507">
    <property type="term" value="C:chloroplast"/>
    <property type="evidence" value="ECO:0007669"/>
    <property type="project" value="UniProtKB-SubCell"/>
</dbReference>
<evidence type="ECO:0000256" key="4">
    <source>
        <dbReference type="ARBA" id="ARBA00022528"/>
    </source>
</evidence>
<dbReference type="InterPro" id="IPR001344">
    <property type="entry name" value="Chloro_AB-bd_pln"/>
</dbReference>
<dbReference type="GO" id="GO:0016168">
    <property type="term" value="F:chlorophyll binding"/>
    <property type="evidence" value="ECO:0007669"/>
    <property type="project" value="UniProtKB-KW"/>
</dbReference>
<dbReference type="InterPro" id="IPR036378">
    <property type="entry name" value="FAS1_dom_sf"/>
</dbReference>
<feature type="domain" description="FAS1" evidence="8">
    <location>
        <begin position="93"/>
        <end position="324"/>
    </location>
</feature>
<keyword evidence="7" id="KW-0148">Chlorophyll</keyword>
<dbReference type="OrthoDB" id="423598at2759"/>
<dbReference type="Gene3D" id="2.30.180.10">
    <property type="entry name" value="FAS1 domain"/>
    <property type="match status" value="2"/>
</dbReference>
<evidence type="ECO:0000259" key="8">
    <source>
        <dbReference type="PROSITE" id="PS50213"/>
    </source>
</evidence>
<dbReference type="Pfam" id="PF00504">
    <property type="entry name" value="Chloroa_b-bind"/>
    <property type="match status" value="1"/>
</dbReference>
<gene>
    <name evidence="9" type="ORF">NSK_006767</name>
</gene>
<dbReference type="InterPro" id="IPR022796">
    <property type="entry name" value="Chloroa_b-bind"/>
</dbReference>
<dbReference type="GO" id="GO:0016020">
    <property type="term" value="C:membrane"/>
    <property type="evidence" value="ECO:0007669"/>
    <property type="project" value="InterPro"/>
</dbReference>
<sequence>MHFDTQESRAQFGFLGRRLSKESIAMVRARCRNPSPCRFHPTCLLKWPSIICLSYILREFYVVTAFVPPFPPAETPRNLFRPSAASLPPPPPETDLLSTLAQDGRFTRLLHLFKEAGLDATLSGPGPWTVLAPTDAALDDQIANLTLTVAAREPKRHLTPLLSYHIIPGECSIHGKGVSPSEARGHGDEFIAGERREGGEGVEGPLAARMPPLARVLQPSMRLHNGPLRNVLAHLLFLVCNPVGKAMGLGELVAAGDARTRVKVGEKREVKKDKRRKKGERKTLERSGLSIAVYGGTVLVDEGRILEWGLEAGNGVVHVMDSLLLPALPSDFDPFAAPEAASPGPVLGVTAPLGFWDPLDLWTGKDAATQARLRDAEIKHARLAMLAAIGILTQELVVPTHPYAFQPVLDVLRDSTHMAPDVSFLQPLPPIAALAAILAPGVAWEVWSLRRASKDTAPGRPSKEEALTQILKRESPDFEAEREEEREKIDAGNRELNNGRLAMIAVVGMLAQEIVTGRSVLSPWM</sequence>